<dbReference type="PATRIC" id="fig|1123384.7.peg.1046"/>
<dbReference type="KEGG" id="phy:AJ81_05300"/>
<proteinExistence type="predicted"/>
<dbReference type="Proteomes" id="UP000077469">
    <property type="component" value="Chromosome"/>
</dbReference>
<protein>
    <submittedName>
        <fullName evidence="1">Uncharacterized protein</fullName>
    </submittedName>
</protein>
<accession>A0A0X1KQX9</accession>
<sequence>MEVLNTVAKLLALAICLVERPKDGAKKKQEVKEMVYSFLKQFNIKLPMPQFVFDWMLDIAIDNIVKYFNQTIWKEKAA</sequence>
<dbReference type="AlphaFoldDB" id="A0A0X1KQX9"/>
<dbReference type="OrthoDB" id="48560at2"/>
<organism evidence="1 2">
    <name type="scientific">Pseudothermotoga hypogea DSM 11164 = NBRC 106472</name>
    <dbReference type="NCBI Taxonomy" id="1123384"/>
    <lineage>
        <taxon>Bacteria</taxon>
        <taxon>Thermotogati</taxon>
        <taxon>Thermotogota</taxon>
        <taxon>Thermotogae</taxon>
        <taxon>Thermotogales</taxon>
        <taxon>Thermotogaceae</taxon>
        <taxon>Pseudothermotoga</taxon>
    </lineage>
</organism>
<evidence type="ECO:0000313" key="2">
    <source>
        <dbReference type="Proteomes" id="UP000077469"/>
    </source>
</evidence>
<name>A0A0X1KQX9_9THEM</name>
<evidence type="ECO:0000313" key="1">
    <source>
        <dbReference type="EMBL" id="AJC73718.1"/>
    </source>
</evidence>
<keyword evidence="2" id="KW-1185">Reference proteome</keyword>
<dbReference type="PaxDb" id="1123384-AJ81_05300"/>
<dbReference type="STRING" id="1123384.AJ81_05300"/>
<reference evidence="1 2" key="1">
    <citation type="submission" date="2014-01" db="EMBL/GenBank/DDBJ databases">
        <title>Genome sequencing of Thermotog hypogea.</title>
        <authorList>
            <person name="Zhang X."/>
            <person name="Alvare G."/>
            <person name="Fristensky B."/>
            <person name="Chen L."/>
            <person name="Suen T."/>
            <person name="Chen Q."/>
            <person name="Ma K."/>
        </authorList>
    </citation>
    <scope>NUCLEOTIDE SEQUENCE [LARGE SCALE GENOMIC DNA]</scope>
    <source>
        <strain evidence="1 2">DSM 11164</strain>
    </source>
</reference>
<gene>
    <name evidence="1" type="ORF">AJ81_05300</name>
</gene>
<dbReference type="EMBL" id="CP007141">
    <property type="protein sequence ID" value="AJC73718.1"/>
    <property type="molecule type" value="Genomic_DNA"/>
</dbReference>